<keyword evidence="1" id="KW-0812">Transmembrane</keyword>
<evidence type="ECO:0000256" key="1">
    <source>
        <dbReference type="SAM" id="Phobius"/>
    </source>
</evidence>
<comment type="caution">
    <text evidence="2">The sequence shown here is derived from an EMBL/GenBank/DDBJ whole genome shotgun (WGS) entry which is preliminary data.</text>
</comment>
<name>D4BJD7_9ENTR</name>
<proteinExistence type="predicted"/>
<dbReference type="Proteomes" id="UP000003880">
    <property type="component" value="Unassembled WGS sequence"/>
</dbReference>
<protein>
    <submittedName>
        <fullName evidence="2">Uncharacterized protein</fullName>
    </submittedName>
</protein>
<evidence type="ECO:0000313" key="3">
    <source>
        <dbReference type="Proteomes" id="UP000003880"/>
    </source>
</evidence>
<accession>D4BJD7</accession>
<feature type="transmembrane region" description="Helical" evidence="1">
    <location>
        <begin position="12"/>
        <end position="35"/>
    </location>
</feature>
<reference evidence="2 3" key="1">
    <citation type="submission" date="2010-02" db="EMBL/GenBank/DDBJ databases">
        <authorList>
            <person name="Weinstock G."/>
            <person name="Sodergren E."/>
            <person name="Clifton S."/>
            <person name="Fulton L."/>
            <person name="Fulton B."/>
            <person name="Courtney L."/>
            <person name="Fronick C."/>
            <person name="Harrison M."/>
            <person name="Strong C."/>
            <person name="Farmer C."/>
            <person name="Delahaunty K."/>
            <person name="Markovic C."/>
            <person name="Hall O."/>
            <person name="Minx P."/>
            <person name="Tomlinson C."/>
            <person name="Mitreva M."/>
            <person name="Nelson J."/>
            <person name="Hou S."/>
            <person name="Wollam A."/>
            <person name="Pepin K.H."/>
            <person name="Johnson M."/>
            <person name="Bhonagiri V."/>
            <person name="Zhang X."/>
            <person name="Suruliraj S."/>
            <person name="Warren W."/>
            <person name="Chinwalla A."/>
            <person name="Mardis E.R."/>
            <person name="Wilson R.K."/>
        </authorList>
    </citation>
    <scope>NUCLEOTIDE SEQUENCE [LARGE SCALE GENOMIC DNA]</scope>
    <source>
        <strain evidence="2 3">ATCC 29220</strain>
    </source>
</reference>
<dbReference type="HOGENOM" id="CLU_3267770_0_0_6"/>
<keyword evidence="1" id="KW-1133">Transmembrane helix</keyword>
<keyword evidence="1" id="KW-0472">Membrane</keyword>
<sequence>MRLNLISNLSNIIIFCRLWGLNNVMHHVFLPYLFVKKHCGY</sequence>
<dbReference type="EMBL" id="ABWL02000026">
    <property type="protein sequence ID" value="EFE05802.1"/>
    <property type="molecule type" value="Genomic_DNA"/>
</dbReference>
<organism evidence="2 3">
    <name type="scientific">Citrobacter youngae ATCC 29220</name>
    <dbReference type="NCBI Taxonomy" id="500640"/>
    <lineage>
        <taxon>Bacteria</taxon>
        <taxon>Pseudomonadati</taxon>
        <taxon>Pseudomonadota</taxon>
        <taxon>Gammaproteobacteria</taxon>
        <taxon>Enterobacterales</taxon>
        <taxon>Enterobacteriaceae</taxon>
        <taxon>Citrobacter</taxon>
        <taxon>Citrobacter freundii complex</taxon>
    </lineage>
</organism>
<dbReference type="AlphaFoldDB" id="D4BJD7"/>
<evidence type="ECO:0000313" key="2">
    <source>
        <dbReference type="EMBL" id="EFE05802.1"/>
    </source>
</evidence>
<gene>
    <name evidence="2" type="ORF">CIT292_10780</name>
</gene>